<keyword evidence="2" id="KW-1185">Reference proteome</keyword>
<evidence type="ECO:0000313" key="1">
    <source>
        <dbReference type="EMBL" id="VDG29841.1"/>
    </source>
</evidence>
<dbReference type="RefSeq" id="WP_191983535.1">
    <property type="nucleotide sequence ID" value="NZ_UYIG01000163.1"/>
</dbReference>
<proteinExistence type="predicted"/>
<protein>
    <submittedName>
        <fullName evidence="1">Uncharacterized protein</fullName>
    </submittedName>
</protein>
<reference evidence="1 2" key="1">
    <citation type="submission" date="2018-11" db="EMBL/GenBank/DDBJ databases">
        <authorList>
            <person name="Wuyts S."/>
        </authorList>
    </citation>
    <scope>NUCLEOTIDE SEQUENCE [LARGE SCALE GENOMIC DNA]</scope>
    <source>
        <strain evidence="1">Lactobacillus mudanjiangensis AMBF249</strain>
    </source>
</reference>
<sequence>MLSAAASNTGDTSWTNKYTVNSMYDHTPARKKDNRSAYYNYTSKVTNSMNYINIHAALYDGRDVSGGHEYKSYVGSTTHLWNNAVESTGSGVSVRINSIRKANGSASGVWSPDSK</sequence>
<dbReference type="Proteomes" id="UP000289996">
    <property type="component" value="Unassembled WGS sequence"/>
</dbReference>
<organism evidence="1 2">
    <name type="scientific">Lactiplantibacillus mudanjiangensis</name>
    <dbReference type="NCBI Taxonomy" id="1296538"/>
    <lineage>
        <taxon>Bacteria</taxon>
        <taxon>Bacillati</taxon>
        <taxon>Bacillota</taxon>
        <taxon>Bacilli</taxon>
        <taxon>Lactobacillales</taxon>
        <taxon>Lactobacillaceae</taxon>
        <taxon>Lactiplantibacillus</taxon>
    </lineage>
</organism>
<name>A0A660E151_9LACO</name>
<accession>A0A660E151</accession>
<gene>
    <name evidence="1" type="ORF">MUDAN_MDHGFNIF_01370</name>
</gene>
<dbReference type="EMBL" id="UYIG01000163">
    <property type="protein sequence ID" value="VDG29841.1"/>
    <property type="molecule type" value="Genomic_DNA"/>
</dbReference>
<evidence type="ECO:0000313" key="2">
    <source>
        <dbReference type="Proteomes" id="UP000289996"/>
    </source>
</evidence>
<dbReference type="AlphaFoldDB" id="A0A660E151"/>